<dbReference type="Proteomes" id="UP000653454">
    <property type="component" value="Unassembled WGS sequence"/>
</dbReference>
<evidence type="ECO:0000313" key="1">
    <source>
        <dbReference type="EMBL" id="CAG9129899.1"/>
    </source>
</evidence>
<proteinExistence type="predicted"/>
<evidence type="ECO:0000313" key="2">
    <source>
        <dbReference type="Proteomes" id="UP000653454"/>
    </source>
</evidence>
<sequence length="36" mass="4444">MGWRSRKWVRDSPDIDELQLLLDKCWPHKMMLESSR</sequence>
<reference evidence="1" key="1">
    <citation type="submission" date="2020-11" db="EMBL/GenBank/DDBJ databases">
        <authorList>
            <person name="Whiteford S."/>
        </authorList>
    </citation>
    <scope>NUCLEOTIDE SEQUENCE</scope>
</reference>
<keyword evidence="2" id="KW-1185">Reference proteome</keyword>
<dbReference type="EMBL" id="CAJHNJ030000039">
    <property type="protein sequence ID" value="CAG9129899.1"/>
    <property type="molecule type" value="Genomic_DNA"/>
</dbReference>
<organism evidence="1 2">
    <name type="scientific">Plutella xylostella</name>
    <name type="common">Diamondback moth</name>
    <name type="synonym">Plutella maculipennis</name>
    <dbReference type="NCBI Taxonomy" id="51655"/>
    <lineage>
        <taxon>Eukaryota</taxon>
        <taxon>Metazoa</taxon>
        <taxon>Ecdysozoa</taxon>
        <taxon>Arthropoda</taxon>
        <taxon>Hexapoda</taxon>
        <taxon>Insecta</taxon>
        <taxon>Pterygota</taxon>
        <taxon>Neoptera</taxon>
        <taxon>Endopterygota</taxon>
        <taxon>Lepidoptera</taxon>
        <taxon>Glossata</taxon>
        <taxon>Ditrysia</taxon>
        <taxon>Yponomeutoidea</taxon>
        <taxon>Plutellidae</taxon>
        <taxon>Plutella</taxon>
    </lineage>
</organism>
<dbReference type="AlphaFoldDB" id="A0A8S4FT74"/>
<gene>
    <name evidence="1" type="ORF">PLXY2_LOCUS9712</name>
</gene>
<protein>
    <submittedName>
        <fullName evidence="1">(diamondback moth) hypothetical protein</fullName>
    </submittedName>
</protein>
<comment type="caution">
    <text evidence="1">The sequence shown here is derived from an EMBL/GenBank/DDBJ whole genome shotgun (WGS) entry which is preliminary data.</text>
</comment>
<accession>A0A8S4FT74</accession>
<name>A0A8S4FT74_PLUXY</name>